<name>A0A075G8Q4_9EURY</name>
<comment type="cofactor">
    <cofactor evidence="1">
        <name>pyridoxal 5'-phosphate</name>
        <dbReference type="ChEBI" id="CHEBI:597326"/>
    </cofactor>
</comment>
<dbReference type="GO" id="GO:0042802">
    <property type="term" value="F:identical protein binding"/>
    <property type="evidence" value="ECO:0007669"/>
    <property type="project" value="TreeGrafter"/>
</dbReference>
<reference evidence="6" key="1">
    <citation type="journal article" date="2014" name="Genome Biol. Evol.">
        <title>Pangenome evidence for extensive interdomain horizontal transfer affecting lineage core and shell genes in uncultured planktonic thaumarchaeota and euryarchaeota.</title>
        <authorList>
            <person name="Deschamps P."/>
            <person name="Zivanovic Y."/>
            <person name="Moreira D."/>
            <person name="Rodriguez-Valera F."/>
            <person name="Lopez-Garcia P."/>
        </authorList>
    </citation>
    <scope>NUCLEOTIDE SEQUENCE</scope>
</reference>
<sequence length="511" mass="55598">MYPTIRLFVTDSADLLADIRSHSGTPRTVGLSDSVIADFAARDATLSRAIAEAHEAHIALRAEVGGATLLLNESELVEKLQEDYINFYKPETVNPYIPIAARGPWIITAHGRVLHDNGGYGMLGGGHGPDPIMQVMAKNWVMANVMTPSFSQKRLADALRREVGYTRGSCPFSRFVCLNSGSESVTIGMRIADVNANQLTGPGGRHEGKPIKLLSLKQSFHGRTQRPASISDSCKVPYNANLASFRNRDHILTVEQNDIGALRSVFARADDEGFFIEMMAMEPVQGEGSPGSCISREFYDEARRLTKEHGSLLLVDSIQAGLRGHGCLSVVDYPGFQDAEEPDLETWSKALNAGQFPLSVIGLSERAAGLYVVGIYGNTMTTNPRALETAVAVLDRITPEMRQNIRDAGVEFVAKLKQLQAEYPDCVTLVQGTGLLLCAELDKDRFPVIGFGGIEEWCREQGLGVIHGGENALRFTPHFGLTSVEIDLIISIVKDCLDHFIGLEQAAIATA</sequence>
<dbReference type="InterPro" id="IPR015424">
    <property type="entry name" value="PyrdxlP-dep_Trfase"/>
</dbReference>
<dbReference type="GO" id="GO:0030170">
    <property type="term" value="F:pyridoxal phosphate binding"/>
    <property type="evidence" value="ECO:0007669"/>
    <property type="project" value="InterPro"/>
</dbReference>
<comment type="similarity">
    <text evidence="5">Belongs to the class-III pyridoxal-phosphate-dependent aminotransferase family.</text>
</comment>
<dbReference type="InterPro" id="IPR015422">
    <property type="entry name" value="PyrdxlP-dep_Trfase_small"/>
</dbReference>
<dbReference type="InterPro" id="IPR050103">
    <property type="entry name" value="Class-III_PLP-dep_AT"/>
</dbReference>
<protein>
    <submittedName>
        <fullName evidence="6">Putative aminotransferase</fullName>
    </submittedName>
</protein>
<dbReference type="InterPro" id="IPR005814">
    <property type="entry name" value="Aminotrans_3"/>
</dbReference>
<dbReference type="PANTHER" id="PTHR11986:SF79">
    <property type="entry name" value="ACETYLORNITHINE AMINOTRANSFERASE, MITOCHONDRIAL"/>
    <property type="match status" value="1"/>
</dbReference>
<evidence type="ECO:0000313" key="6">
    <source>
        <dbReference type="EMBL" id="AIE99988.1"/>
    </source>
</evidence>
<dbReference type="Pfam" id="PF00202">
    <property type="entry name" value="Aminotran_3"/>
    <property type="match status" value="1"/>
</dbReference>
<dbReference type="AlphaFoldDB" id="A0A075G8Q4"/>
<dbReference type="GO" id="GO:0008483">
    <property type="term" value="F:transaminase activity"/>
    <property type="evidence" value="ECO:0007669"/>
    <property type="project" value="UniProtKB-KW"/>
</dbReference>
<dbReference type="SUPFAM" id="SSF53383">
    <property type="entry name" value="PLP-dependent transferases"/>
    <property type="match status" value="1"/>
</dbReference>
<organism evidence="6">
    <name type="scientific">uncultured marine group II/III euryarchaeote KM3_127_D04</name>
    <dbReference type="NCBI Taxonomy" id="1457857"/>
    <lineage>
        <taxon>Archaea</taxon>
        <taxon>Methanobacteriati</taxon>
        <taxon>Methanobacteriota</taxon>
        <taxon>environmental samples</taxon>
    </lineage>
</organism>
<dbReference type="PANTHER" id="PTHR11986">
    <property type="entry name" value="AMINOTRANSFERASE CLASS III"/>
    <property type="match status" value="1"/>
</dbReference>
<keyword evidence="3 6" id="KW-0808">Transferase</keyword>
<keyword evidence="2 6" id="KW-0032">Aminotransferase</keyword>
<evidence type="ECO:0000256" key="4">
    <source>
        <dbReference type="ARBA" id="ARBA00022898"/>
    </source>
</evidence>
<dbReference type="Gene3D" id="3.40.640.10">
    <property type="entry name" value="Type I PLP-dependent aspartate aminotransferase-like (Major domain)"/>
    <property type="match status" value="1"/>
</dbReference>
<dbReference type="Gene3D" id="3.90.1150.10">
    <property type="entry name" value="Aspartate Aminotransferase, domain 1"/>
    <property type="match status" value="1"/>
</dbReference>
<evidence type="ECO:0000256" key="1">
    <source>
        <dbReference type="ARBA" id="ARBA00001933"/>
    </source>
</evidence>
<keyword evidence="4 5" id="KW-0663">Pyridoxal phosphate</keyword>
<accession>A0A075G8Q4</accession>
<evidence type="ECO:0000256" key="3">
    <source>
        <dbReference type="ARBA" id="ARBA00022679"/>
    </source>
</evidence>
<dbReference type="EMBL" id="KF900578">
    <property type="protein sequence ID" value="AIE99988.1"/>
    <property type="molecule type" value="Genomic_DNA"/>
</dbReference>
<dbReference type="InterPro" id="IPR015421">
    <property type="entry name" value="PyrdxlP-dep_Trfase_major"/>
</dbReference>
<evidence type="ECO:0000256" key="5">
    <source>
        <dbReference type="RuleBase" id="RU003560"/>
    </source>
</evidence>
<evidence type="ECO:0000256" key="2">
    <source>
        <dbReference type="ARBA" id="ARBA00022576"/>
    </source>
</evidence>
<proteinExistence type="inferred from homology"/>